<comment type="similarity">
    <text evidence="2">Belongs to the bacterial solute-binding protein 5 family.</text>
</comment>
<protein>
    <submittedName>
        <fullName evidence="5">Peptide/nickel transport system substrate-binding protein</fullName>
    </submittedName>
</protein>
<dbReference type="Proteomes" id="UP001236369">
    <property type="component" value="Unassembled WGS sequence"/>
</dbReference>
<dbReference type="SUPFAM" id="SSF53850">
    <property type="entry name" value="Periplasmic binding protein-like II"/>
    <property type="match status" value="1"/>
</dbReference>
<reference evidence="5 6" key="1">
    <citation type="submission" date="2023-07" db="EMBL/GenBank/DDBJ databases">
        <title>Genomic Encyclopedia of Type Strains, Phase IV (KMG-IV): sequencing the most valuable type-strain genomes for metagenomic binning, comparative biology and taxonomic classification.</title>
        <authorList>
            <person name="Goeker M."/>
        </authorList>
    </citation>
    <scope>NUCLEOTIDE SEQUENCE [LARGE SCALE GENOMIC DNA]</scope>
    <source>
        <strain evidence="5 6">DSM 19562</strain>
    </source>
</reference>
<dbReference type="InterPro" id="IPR000914">
    <property type="entry name" value="SBP_5_dom"/>
</dbReference>
<evidence type="ECO:0000313" key="6">
    <source>
        <dbReference type="Proteomes" id="UP001236369"/>
    </source>
</evidence>
<keyword evidence="3" id="KW-0732">Signal</keyword>
<comment type="subcellular location">
    <subcellularLocation>
        <location evidence="1">Periplasm</location>
    </subcellularLocation>
</comment>
<sequence length="533" mass="59425">MLRRSFLGGISAASASPFLPARPALAQAEHQRTLRFVPQADVTVLDPLTTSAYVTRNHALLVFDQLYGIDGDLKPQPQMVEGHTVEDDGRRWTFRLRDGLKFHDGEPVRGRDCVASIRRWAPRDNLGQLLMARTDAIEATDDRSFTIRLNRPYRLMLETLSKLGPPALLILPERLAVLDPKQQLPEVVGSGPFRFNARERIVGARVVYDRNPDYRPRESGEVSGVAGPKRVHFDRVVWTTMPDPSTAAAALKNNEVDWWENPINDLLPTLQSDRRILTPLSGRLGTMGTGVMNHLHPPFDKPAVRRVLLEALSQEDFMTAINGTDPDLIRTGVGLFAPGTAMASEVGLDALTRPRDIERSRQDLIAAGYKGERVVLLAAGDSPRLAAMGDVMNDLLKRLGMDVQHAVSDWGTMVTRRANKAAPDQGGWNIFCTDWSDFDMMNPVVEQVLRCGGVQTGFFGWPDLPRIEALRGAWLEAPDEDGRKAIARDLQTLAMQEVPYLPLGQYLSRTAYRDDLQDVVKNLSVFWNVRRAS</sequence>
<dbReference type="PANTHER" id="PTHR30290">
    <property type="entry name" value="PERIPLASMIC BINDING COMPONENT OF ABC TRANSPORTER"/>
    <property type="match status" value="1"/>
</dbReference>
<keyword evidence="6" id="KW-1185">Reference proteome</keyword>
<accession>A0ABU0HRE9</accession>
<dbReference type="Gene3D" id="3.40.190.10">
    <property type="entry name" value="Periplasmic binding protein-like II"/>
    <property type="match status" value="1"/>
</dbReference>
<comment type="caution">
    <text evidence="5">The sequence shown here is derived from an EMBL/GenBank/DDBJ whole genome shotgun (WGS) entry which is preliminary data.</text>
</comment>
<dbReference type="Pfam" id="PF00496">
    <property type="entry name" value="SBP_bac_5"/>
    <property type="match status" value="1"/>
</dbReference>
<evidence type="ECO:0000256" key="1">
    <source>
        <dbReference type="ARBA" id="ARBA00004418"/>
    </source>
</evidence>
<proteinExistence type="inferred from homology"/>
<evidence type="ECO:0000259" key="4">
    <source>
        <dbReference type="Pfam" id="PF00496"/>
    </source>
</evidence>
<dbReference type="InterPro" id="IPR039424">
    <property type="entry name" value="SBP_5"/>
</dbReference>
<dbReference type="CDD" id="cd08502">
    <property type="entry name" value="PBP2_NikA_DppA_OppA_like_16"/>
    <property type="match status" value="1"/>
</dbReference>
<dbReference type="PIRSF" id="PIRSF002741">
    <property type="entry name" value="MppA"/>
    <property type="match status" value="1"/>
</dbReference>
<dbReference type="RefSeq" id="WP_238247129.1">
    <property type="nucleotide sequence ID" value="NZ_BPQX01000003.1"/>
</dbReference>
<dbReference type="InterPro" id="IPR030678">
    <property type="entry name" value="Peptide/Ni-bd"/>
</dbReference>
<evidence type="ECO:0000256" key="2">
    <source>
        <dbReference type="ARBA" id="ARBA00005695"/>
    </source>
</evidence>
<dbReference type="PANTHER" id="PTHR30290:SF38">
    <property type="entry name" value="D,D-DIPEPTIDE-BINDING PERIPLASMIC PROTEIN DDPA-RELATED"/>
    <property type="match status" value="1"/>
</dbReference>
<evidence type="ECO:0000256" key="3">
    <source>
        <dbReference type="ARBA" id="ARBA00022729"/>
    </source>
</evidence>
<gene>
    <name evidence="5" type="ORF">QO016_004418</name>
</gene>
<feature type="domain" description="Solute-binding protein family 5" evidence="4">
    <location>
        <begin position="74"/>
        <end position="438"/>
    </location>
</feature>
<dbReference type="Gene3D" id="3.10.105.10">
    <property type="entry name" value="Dipeptide-binding Protein, Domain 3"/>
    <property type="match status" value="1"/>
</dbReference>
<name>A0ABU0HRE9_9HYPH</name>
<evidence type="ECO:0000313" key="5">
    <source>
        <dbReference type="EMBL" id="MDQ0444893.1"/>
    </source>
</evidence>
<dbReference type="EMBL" id="JAUSVV010000017">
    <property type="protein sequence ID" value="MDQ0444893.1"/>
    <property type="molecule type" value="Genomic_DNA"/>
</dbReference>
<organism evidence="5 6">
    <name type="scientific">Methylobacterium persicinum</name>
    <dbReference type="NCBI Taxonomy" id="374426"/>
    <lineage>
        <taxon>Bacteria</taxon>
        <taxon>Pseudomonadati</taxon>
        <taxon>Pseudomonadota</taxon>
        <taxon>Alphaproteobacteria</taxon>
        <taxon>Hyphomicrobiales</taxon>
        <taxon>Methylobacteriaceae</taxon>
        <taxon>Methylobacterium</taxon>
    </lineage>
</organism>